<evidence type="ECO:0000256" key="2">
    <source>
        <dbReference type="ARBA" id="ARBA00007663"/>
    </source>
</evidence>
<feature type="domain" description="YrdC-like" evidence="16">
    <location>
        <begin position="25"/>
        <end position="213"/>
    </location>
</feature>
<dbReference type="PIRSF" id="PIRSF004930">
    <property type="entry name" value="Tln_factor_SUA5"/>
    <property type="match status" value="1"/>
</dbReference>
<evidence type="ECO:0000256" key="5">
    <source>
        <dbReference type="ARBA" id="ARBA00022490"/>
    </source>
</evidence>
<evidence type="ECO:0000256" key="3">
    <source>
        <dbReference type="ARBA" id="ARBA00012584"/>
    </source>
</evidence>
<sequence length="408" mass="42109">MSDKLHETNRPTKRWPSAEGGALTEAELNEAAALLAAGETVAFPTETVYGLGADARSTEAVEQVFRAKGRPSDNPLIVHIAGMEQLRGLVRPLGEAERRLAERFWPGPLTLVLRAVPGAVSPRVTAGLDTVAVRMPDHEVALRLIRAAGCPVAAPSANRSGRPSPTAARHVQEDLGGRIAGIVDGGPTGVGLESTVVECAGPDSVRILRPGGVTPEQLRAAGFEVLLEVDGAGGHADPAQAFEEGMGASPGGASGEGAPARDAAAKLAEAPPTAPASAAAVPAAAPRSPGMKYAHYAPRGEMRLIAGDRERVRAAVQAAADEARGRGRRVGILAYEETTAAYRADIVLACGSLAAPETAAQSLYAVLREFDERGAEVIWAEGCPTDGIGLALMNRLSKAAGGRVEHID</sequence>
<comment type="similarity">
    <text evidence="2 13">Belongs to the SUA5 family.</text>
</comment>
<feature type="binding site" evidence="14">
    <location>
        <position position="156"/>
    </location>
    <ligand>
        <name>ATP</name>
        <dbReference type="ChEBI" id="CHEBI:30616"/>
    </ligand>
</feature>
<organism evidence="17 18">
    <name type="scientific">Paenibacillus pasadenensis</name>
    <dbReference type="NCBI Taxonomy" id="217090"/>
    <lineage>
        <taxon>Bacteria</taxon>
        <taxon>Bacillati</taxon>
        <taxon>Bacillota</taxon>
        <taxon>Bacilli</taxon>
        <taxon>Bacillales</taxon>
        <taxon>Paenibacillaceae</taxon>
        <taxon>Paenibacillus</taxon>
    </lineage>
</organism>
<dbReference type="InterPro" id="IPR006070">
    <property type="entry name" value="Sua5-like_dom"/>
</dbReference>
<dbReference type="GO" id="GO:0008033">
    <property type="term" value="P:tRNA processing"/>
    <property type="evidence" value="ECO:0007669"/>
    <property type="project" value="UniProtKB-KW"/>
</dbReference>
<keyword evidence="8 13" id="KW-0548">Nucleotidyltransferase</keyword>
<dbReference type="SUPFAM" id="SSF55821">
    <property type="entry name" value="YrdC/RibB"/>
    <property type="match status" value="1"/>
</dbReference>
<evidence type="ECO:0000256" key="10">
    <source>
        <dbReference type="ARBA" id="ARBA00022840"/>
    </source>
</evidence>
<feature type="compositionally biased region" description="Low complexity" evidence="15">
    <location>
        <begin position="256"/>
        <end position="271"/>
    </location>
</feature>
<dbReference type="GO" id="GO:0003725">
    <property type="term" value="F:double-stranded RNA binding"/>
    <property type="evidence" value="ECO:0007669"/>
    <property type="project" value="UniProtKB-UniRule"/>
</dbReference>
<dbReference type="NCBIfam" id="TIGR00057">
    <property type="entry name" value="L-threonylcarbamoyladenylate synthase"/>
    <property type="match status" value="1"/>
</dbReference>
<protein>
    <recommendedName>
        <fullName evidence="4 13">Threonylcarbamoyl-AMP synthase</fullName>
        <shortName evidence="13">TC-AMP synthase</shortName>
        <ecNumber evidence="3 13">2.7.7.87</ecNumber>
    </recommendedName>
    <alternativeName>
        <fullName evidence="11 13">L-threonylcarbamoyladenylate synthase</fullName>
    </alternativeName>
</protein>
<dbReference type="GO" id="GO:0061710">
    <property type="term" value="F:L-threonylcarbamoyladenylate synthase"/>
    <property type="evidence" value="ECO:0007669"/>
    <property type="project" value="UniProtKB-EC"/>
</dbReference>
<name>A0A2N5NDE9_9BACL</name>
<dbReference type="GO" id="GO:0000049">
    <property type="term" value="F:tRNA binding"/>
    <property type="evidence" value="ECO:0007669"/>
    <property type="project" value="TreeGrafter"/>
</dbReference>
<feature type="region of interest" description="Disordered" evidence="15">
    <location>
        <begin position="241"/>
        <end position="271"/>
    </location>
</feature>
<evidence type="ECO:0000256" key="11">
    <source>
        <dbReference type="ARBA" id="ARBA00029774"/>
    </source>
</evidence>
<feature type="binding site" evidence="14">
    <location>
        <position position="194"/>
    </location>
    <ligand>
        <name>L-threonine</name>
        <dbReference type="ChEBI" id="CHEBI:57926"/>
    </ligand>
</feature>
<dbReference type="InterPro" id="IPR010923">
    <property type="entry name" value="T(6)A37_SUA5"/>
</dbReference>
<evidence type="ECO:0000256" key="14">
    <source>
        <dbReference type="PIRSR" id="PIRSR004930-1"/>
    </source>
</evidence>
<dbReference type="GO" id="GO:0006450">
    <property type="term" value="P:regulation of translational fidelity"/>
    <property type="evidence" value="ECO:0007669"/>
    <property type="project" value="TreeGrafter"/>
</dbReference>
<feature type="region of interest" description="Disordered" evidence="15">
    <location>
        <begin position="1"/>
        <end position="20"/>
    </location>
</feature>
<dbReference type="PANTHER" id="PTHR17490:SF16">
    <property type="entry name" value="THREONYLCARBAMOYL-AMP SYNTHASE"/>
    <property type="match status" value="1"/>
</dbReference>
<proteinExistence type="inferred from homology"/>
<evidence type="ECO:0000256" key="7">
    <source>
        <dbReference type="ARBA" id="ARBA00022694"/>
    </source>
</evidence>
<comment type="caution">
    <text evidence="17">The sequence shown here is derived from an EMBL/GenBank/DDBJ whole genome shotgun (WGS) entry which is preliminary data.</text>
</comment>
<evidence type="ECO:0000313" key="17">
    <source>
        <dbReference type="EMBL" id="PLT48364.1"/>
    </source>
</evidence>
<dbReference type="GO" id="GO:0005524">
    <property type="term" value="F:ATP binding"/>
    <property type="evidence" value="ECO:0007669"/>
    <property type="project" value="UniProtKB-UniRule"/>
</dbReference>
<evidence type="ECO:0000256" key="9">
    <source>
        <dbReference type="ARBA" id="ARBA00022741"/>
    </source>
</evidence>
<dbReference type="RefSeq" id="WP_244912699.1">
    <property type="nucleotide sequence ID" value="NZ_NFEZ01000001.1"/>
</dbReference>
<dbReference type="EC" id="2.7.7.87" evidence="3 13"/>
<keyword evidence="9 13" id="KW-0547">Nucleotide-binding</keyword>
<dbReference type="InterPro" id="IPR017945">
    <property type="entry name" value="DHBP_synth_RibB-like_a/b_dom"/>
</dbReference>
<dbReference type="PANTHER" id="PTHR17490">
    <property type="entry name" value="SUA5"/>
    <property type="match status" value="1"/>
</dbReference>
<dbReference type="PROSITE" id="PS51163">
    <property type="entry name" value="YRDC"/>
    <property type="match status" value="1"/>
</dbReference>
<comment type="subcellular location">
    <subcellularLocation>
        <location evidence="1 13">Cytoplasm</location>
    </subcellularLocation>
</comment>
<keyword evidence="18" id="KW-1185">Reference proteome</keyword>
<evidence type="ECO:0000256" key="13">
    <source>
        <dbReference type="PIRNR" id="PIRNR004930"/>
    </source>
</evidence>
<comment type="function">
    <text evidence="13">Required for the formation of a threonylcarbamoyl group on adenosine at position 37 (t(6)A37) in tRNAs that read codons beginning with adenine.</text>
</comment>
<feature type="binding site" evidence="14">
    <location>
        <position position="134"/>
    </location>
    <ligand>
        <name>L-threonine</name>
        <dbReference type="ChEBI" id="CHEBI:57926"/>
    </ligand>
</feature>
<evidence type="ECO:0000256" key="15">
    <source>
        <dbReference type="SAM" id="MobiDB-lite"/>
    </source>
</evidence>
<evidence type="ECO:0000256" key="6">
    <source>
        <dbReference type="ARBA" id="ARBA00022679"/>
    </source>
</evidence>
<keyword evidence="7 13" id="KW-0819">tRNA processing</keyword>
<keyword evidence="5 13" id="KW-0963">Cytoplasm</keyword>
<evidence type="ECO:0000256" key="1">
    <source>
        <dbReference type="ARBA" id="ARBA00004496"/>
    </source>
</evidence>
<gene>
    <name evidence="17" type="ORF">B8V81_0496</name>
</gene>
<feature type="binding site" evidence="14">
    <location>
        <position position="209"/>
    </location>
    <ligand>
        <name>ATP</name>
        <dbReference type="ChEBI" id="CHEBI:30616"/>
    </ligand>
</feature>
<feature type="binding site" evidence="14">
    <location>
        <position position="154"/>
    </location>
    <ligand>
        <name>L-threonine</name>
        <dbReference type="ChEBI" id="CHEBI:57926"/>
    </ligand>
</feature>
<dbReference type="Pfam" id="PF03481">
    <property type="entry name" value="Sua5_C"/>
    <property type="match status" value="1"/>
</dbReference>
<dbReference type="Gene3D" id="3.40.50.11030">
    <property type="entry name" value="Threonylcarbamoyl-AMP synthase, C-terminal domain"/>
    <property type="match status" value="1"/>
</dbReference>
<dbReference type="AlphaFoldDB" id="A0A2N5NDE9"/>
<dbReference type="InterPro" id="IPR005145">
    <property type="entry name" value="Sua5_C"/>
</dbReference>
<feature type="binding site" evidence="14">
    <location>
        <position position="130"/>
    </location>
    <ligand>
        <name>ATP</name>
        <dbReference type="ChEBI" id="CHEBI:30616"/>
    </ligand>
</feature>
<reference evidence="17 18" key="1">
    <citation type="submission" date="2017-05" db="EMBL/GenBank/DDBJ databases">
        <title>Functional genome analysis of Paenibacillus pasadenensis strain R16: insights on endophytic life style and antifungal activity.</title>
        <authorList>
            <person name="Passera A."/>
            <person name="Marcolungo L."/>
            <person name="Casati P."/>
            <person name="Brasca M."/>
            <person name="Quaglino F."/>
            <person name="Delledonne M."/>
        </authorList>
    </citation>
    <scope>NUCLEOTIDE SEQUENCE [LARGE SCALE GENOMIC DNA]</scope>
    <source>
        <strain evidence="17 18">R16</strain>
    </source>
</reference>
<evidence type="ECO:0000256" key="12">
    <source>
        <dbReference type="ARBA" id="ARBA00048366"/>
    </source>
</evidence>
<evidence type="ECO:0000256" key="4">
    <source>
        <dbReference type="ARBA" id="ARBA00015492"/>
    </source>
</evidence>
<dbReference type="Gene3D" id="3.90.870.10">
    <property type="entry name" value="DHBP synthase"/>
    <property type="match status" value="1"/>
</dbReference>
<dbReference type="Proteomes" id="UP000234789">
    <property type="component" value="Unassembled WGS sequence"/>
</dbReference>
<evidence type="ECO:0000256" key="8">
    <source>
        <dbReference type="ARBA" id="ARBA00022695"/>
    </source>
</evidence>
<accession>A0A2N5NDE9</accession>
<comment type="catalytic activity">
    <reaction evidence="12 13">
        <text>L-threonine + hydrogencarbonate + ATP = L-threonylcarbamoyladenylate + diphosphate + H2O</text>
        <dbReference type="Rhea" id="RHEA:36407"/>
        <dbReference type="ChEBI" id="CHEBI:15377"/>
        <dbReference type="ChEBI" id="CHEBI:17544"/>
        <dbReference type="ChEBI" id="CHEBI:30616"/>
        <dbReference type="ChEBI" id="CHEBI:33019"/>
        <dbReference type="ChEBI" id="CHEBI:57926"/>
        <dbReference type="ChEBI" id="CHEBI:73682"/>
        <dbReference type="EC" id="2.7.7.87"/>
    </reaction>
</comment>
<dbReference type="InterPro" id="IPR050156">
    <property type="entry name" value="TC-AMP_synthase_SUA5"/>
</dbReference>
<dbReference type="InterPro" id="IPR038385">
    <property type="entry name" value="Sua5/YwlC_C"/>
</dbReference>
<dbReference type="GO" id="GO:0005737">
    <property type="term" value="C:cytoplasm"/>
    <property type="evidence" value="ECO:0007669"/>
    <property type="project" value="UniProtKB-SubCell"/>
</dbReference>
<feature type="compositionally biased region" description="Basic and acidic residues" evidence="15">
    <location>
        <begin position="1"/>
        <end position="10"/>
    </location>
</feature>
<feature type="binding site" evidence="14">
    <location>
        <position position="79"/>
    </location>
    <ligand>
        <name>L-threonine</name>
        <dbReference type="ChEBI" id="CHEBI:57926"/>
    </ligand>
</feature>
<feature type="binding site" evidence="14">
    <location>
        <position position="70"/>
    </location>
    <ligand>
        <name>ATP</name>
        <dbReference type="ChEBI" id="CHEBI:30616"/>
    </ligand>
</feature>
<evidence type="ECO:0000259" key="16">
    <source>
        <dbReference type="PROSITE" id="PS51163"/>
    </source>
</evidence>
<keyword evidence="6 13" id="KW-0808">Transferase</keyword>
<feature type="binding site" evidence="14">
    <location>
        <position position="47"/>
    </location>
    <ligand>
        <name>L-threonine</name>
        <dbReference type="ChEBI" id="CHEBI:57926"/>
    </ligand>
</feature>
<dbReference type="FunFam" id="3.90.870.10:FF:000009">
    <property type="entry name" value="Threonylcarbamoyl-AMP synthase, putative"/>
    <property type="match status" value="1"/>
</dbReference>
<keyword evidence="10 13" id="KW-0067">ATP-binding</keyword>
<dbReference type="Pfam" id="PF01300">
    <property type="entry name" value="Sua5_yciO_yrdC"/>
    <property type="match status" value="1"/>
</dbReference>
<dbReference type="EMBL" id="NFEZ01000001">
    <property type="protein sequence ID" value="PLT48364.1"/>
    <property type="molecule type" value="Genomic_DNA"/>
</dbReference>
<feature type="binding site" evidence="14">
    <location>
        <position position="296"/>
    </location>
    <ligand>
        <name>ATP</name>
        <dbReference type="ChEBI" id="CHEBI:30616"/>
    </ligand>
</feature>
<feature type="binding site" evidence="14">
    <location>
        <position position="164"/>
    </location>
    <ligand>
        <name>ATP</name>
        <dbReference type="ChEBI" id="CHEBI:30616"/>
    </ligand>
</feature>
<evidence type="ECO:0000313" key="18">
    <source>
        <dbReference type="Proteomes" id="UP000234789"/>
    </source>
</evidence>
<feature type="binding site" evidence="14">
    <location>
        <position position="74"/>
    </location>
    <ligand>
        <name>ATP</name>
        <dbReference type="ChEBI" id="CHEBI:30616"/>
    </ligand>
</feature>